<evidence type="ECO:0000256" key="1">
    <source>
        <dbReference type="SAM" id="MobiDB-lite"/>
    </source>
</evidence>
<gene>
    <name evidence="2" type="ORF">HK100_009406</name>
</gene>
<feature type="compositionally biased region" description="Gly residues" evidence="1">
    <location>
        <begin position="152"/>
        <end position="162"/>
    </location>
</feature>
<evidence type="ECO:0000313" key="2">
    <source>
        <dbReference type="EMBL" id="KAJ3128030.1"/>
    </source>
</evidence>
<reference evidence="2" key="1">
    <citation type="submission" date="2020-05" db="EMBL/GenBank/DDBJ databases">
        <title>Phylogenomic resolution of chytrid fungi.</title>
        <authorList>
            <person name="Stajich J.E."/>
            <person name="Amses K."/>
            <person name="Simmons R."/>
            <person name="Seto K."/>
            <person name="Myers J."/>
            <person name="Bonds A."/>
            <person name="Quandt C.A."/>
            <person name="Barry K."/>
            <person name="Liu P."/>
            <person name="Grigoriev I."/>
            <person name="Longcore J.E."/>
            <person name="James T.Y."/>
        </authorList>
    </citation>
    <scope>NUCLEOTIDE SEQUENCE</scope>
    <source>
        <strain evidence="2">JEL0513</strain>
    </source>
</reference>
<evidence type="ECO:0000313" key="3">
    <source>
        <dbReference type="Proteomes" id="UP001211907"/>
    </source>
</evidence>
<comment type="caution">
    <text evidence="2">The sequence shown here is derived from an EMBL/GenBank/DDBJ whole genome shotgun (WGS) entry which is preliminary data.</text>
</comment>
<dbReference type="Proteomes" id="UP001211907">
    <property type="component" value="Unassembled WGS sequence"/>
</dbReference>
<accession>A0AAD5XHM9</accession>
<feature type="compositionally biased region" description="Polar residues" evidence="1">
    <location>
        <begin position="426"/>
        <end position="440"/>
    </location>
</feature>
<organism evidence="2 3">
    <name type="scientific">Physocladia obscura</name>
    <dbReference type="NCBI Taxonomy" id="109957"/>
    <lineage>
        <taxon>Eukaryota</taxon>
        <taxon>Fungi</taxon>
        <taxon>Fungi incertae sedis</taxon>
        <taxon>Chytridiomycota</taxon>
        <taxon>Chytridiomycota incertae sedis</taxon>
        <taxon>Chytridiomycetes</taxon>
        <taxon>Chytridiales</taxon>
        <taxon>Chytriomycetaceae</taxon>
        <taxon>Physocladia</taxon>
    </lineage>
</organism>
<feature type="region of interest" description="Disordered" evidence="1">
    <location>
        <begin position="301"/>
        <end position="338"/>
    </location>
</feature>
<sequence length="684" mass="73268">MLSPGMSHTMLGMVGIAPDGSALRFDTHVVAAAPPESPSGGGTWNWMNPGDRNDAEILMEKHVREHAAAGMMNSVGNGGYAGYMERIHGYGGGSHCDDDVAAALAAATAAAVAASGRKKRVKRDSAGNSNDFEAANASGLVQPKLETADRVGGIGGMSGAMNGGQDEENGEGGEHSSSQDGDEYANSKDRNLRRGKGAIYCIHRKLLYRFFFCNECSSLGNPSHVITRVSAICHHGKRRSQVMSCIQCYDEGTGGSIICEHRRQKYACPKCFDAGRETNSLCVHRTIKFKCKICSPAVHQPKSYKKRSGSNKSNNPNESSPYGLNGKKRGPTKKRDMNRAAAIGYGGLGMNMDDPMYRNIGDNFGFMGQQQPLFYHSHHPMMFSMPVQHMQPQQQQQQQGQSERGSNHASGYSYHTGPSAVPAVQPQGNFSSETFISTPIPTRRGSPELNKMAMHHQGVGIGPSGATNAGGLQILVPAMVPLPYPLHLSVAATAAGVGSNSFTPIISPPTHNSASIPCIGSSANYLSASLSSRLLSPHMSPIQAAASVTVGELATVKNEIQEPEFSLVSSSTGIAAVPPPKIDHDNGEGERTDCDDRNSETSSGIEAEEAAVAMLRISEPEEIEPRFERQRMDSNSRIPRPVSAVTGPRSDSEANTPYYFSTPYVYHAPAPMIIMFPTQQIEKK</sequence>
<dbReference type="AlphaFoldDB" id="A0AAD5XHM9"/>
<proteinExistence type="predicted"/>
<dbReference type="EMBL" id="JADGJH010000482">
    <property type="protein sequence ID" value="KAJ3128030.1"/>
    <property type="molecule type" value="Genomic_DNA"/>
</dbReference>
<feature type="compositionally biased region" description="Basic and acidic residues" evidence="1">
    <location>
        <begin position="581"/>
        <end position="599"/>
    </location>
</feature>
<feature type="region of interest" description="Disordered" evidence="1">
    <location>
        <begin position="626"/>
        <end position="654"/>
    </location>
</feature>
<name>A0AAD5XHM9_9FUNG</name>
<feature type="region of interest" description="Disordered" evidence="1">
    <location>
        <begin position="569"/>
        <end position="604"/>
    </location>
</feature>
<feature type="compositionally biased region" description="Low complexity" evidence="1">
    <location>
        <begin position="388"/>
        <end position="401"/>
    </location>
</feature>
<protein>
    <submittedName>
        <fullName evidence="2">Uncharacterized protein</fullName>
    </submittedName>
</protein>
<feature type="region of interest" description="Disordered" evidence="1">
    <location>
        <begin position="115"/>
        <end position="189"/>
    </location>
</feature>
<feature type="compositionally biased region" description="Low complexity" evidence="1">
    <location>
        <begin position="310"/>
        <end position="320"/>
    </location>
</feature>
<keyword evidence="3" id="KW-1185">Reference proteome</keyword>
<feature type="region of interest" description="Disordered" evidence="1">
    <location>
        <begin position="388"/>
        <end position="447"/>
    </location>
</feature>